<dbReference type="Pfam" id="PF08757">
    <property type="entry name" value="CotH"/>
    <property type="match status" value="1"/>
</dbReference>
<accession>A0A6J6HXU5</accession>
<proteinExistence type="predicted"/>
<name>A0A6J6HXU5_9ZZZZ</name>
<dbReference type="PANTHER" id="PTHR40050:SF1">
    <property type="entry name" value="INNER SPORE COAT PROTEIN H"/>
    <property type="match status" value="1"/>
</dbReference>
<protein>
    <submittedName>
        <fullName evidence="1">Unannotated protein</fullName>
    </submittedName>
</protein>
<dbReference type="InterPro" id="IPR014867">
    <property type="entry name" value="Spore_coat_CotH_CotH2/3/7"/>
</dbReference>
<sequence>MSKTSTRFSRAIAALIATLALLAASMVVTPSASAAEIDEIRPDNNQSKYVEGTDPAAWLFDPLRVHRIDIQISQNSFNILNASSYNSKAEYQAASMKFTTDTGVIVTQNNQVGLRLKGGWGSFRNLDQKAAFKIKTNFVKGENFFGLKKITLNNMVQDASMLHEATVYRLYRAMGVPAPRVGYVNVFVNGINYGLHANIETYDDVMLKRWMPSTKNLYEGAYFQDVIGSQYQQIEADEGDPLDRTDLAALATANDTMDGAQWYNAWSKLVDVEEFINEWAVERYAAHWDGYSWTIKNNYYLHTTEQGVFSLHPWGSDQTLLGHLPFLETNSVGVMFIKCIQYSPCQQLYKGALRSVHLKAQELQLPSTIDDIFTDIQTHIRTDPWTGGSSDGAWGTANASKDFFGQREWYLNSEIGSDQATNLEVTYNFTGFGVGDTATATVTRRGGTGSIVYKVVGGESNCSVNFSSGLLRINKLGYCRVMARSSATAGWAASVDVDVFNNTTKAGKVEIAPIDGITYNTEAEVSFTSLSTGTPAVSVTGPCTYSGTKILATSGEGTCTLLVEVPTDGEFTAASATLQIPLLRVQEQETPLTDTLEYKGELPKGGSINLLKAPDKVVGACTVSQLQLTATSLQGSCIVTFEAHNTPTQAFPRTVHVVKLVNGVQSFPSTVTKAASFSKKKNTKVLIATSRTIKTNLGASTTWVTNGQCKMTISGSNIYVAVKAKATCRVSLKSRSIFGLPVLTRSWVIGY</sequence>
<dbReference type="EMBL" id="CAEZUW010000154">
    <property type="protein sequence ID" value="CAB4618921.1"/>
    <property type="molecule type" value="Genomic_DNA"/>
</dbReference>
<reference evidence="1" key="1">
    <citation type="submission" date="2020-05" db="EMBL/GenBank/DDBJ databases">
        <authorList>
            <person name="Chiriac C."/>
            <person name="Salcher M."/>
            <person name="Ghai R."/>
            <person name="Kavagutti S V."/>
        </authorList>
    </citation>
    <scope>NUCLEOTIDE SEQUENCE</scope>
</reference>
<gene>
    <name evidence="1" type="ORF">UFOPK1855_00877</name>
</gene>
<dbReference type="AlphaFoldDB" id="A0A6J6HXU5"/>
<dbReference type="PANTHER" id="PTHR40050">
    <property type="entry name" value="INNER SPORE COAT PROTEIN H"/>
    <property type="match status" value="1"/>
</dbReference>
<organism evidence="1">
    <name type="scientific">freshwater metagenome</name>
    <dbReference type="NCBI Taxonomy" id="449393"/>
    <lineage>
        <taxon>unclassified sequences</taxon>
        <taxon>metagenomes</taxon>
        <taxon>ecological metagenomes</taxon>
    </lineage>
</organism>
<evidence type="ECO:0000313" key="1">
    <source>
        <dbReference type="EMBL" id="CAB4618921.1"/>
    </source>
</evidence>